<dbReference type="STRING" id="211114.SAMN04489726_0207"/>
<dbReference type="RefSeq" id="WP_030429348.1">
    <property type="nucleotide sequence ID" value="NZ_JOEF01000006.1"/>
</dbReference>
<evidence type="ECO:0000313" key="1">
    <source>
        <dbReference type="EMBL" id="SDM18045.1"/>
    </source>
</evidence>
<name>A0A1G9R6H6_ALLAB</name>
<organism evidence="1 2">
    <name type="scientific">Allokutzneria albata</name>
    <name type="common">Kibdelosporangium albatum</name>
    <dbReference type="NCBI Taxonomy" id="211114"/>
    <lineage>
        <taxon>Bacteria</taxon>
        <taxon>Bacillati</taxon>
        <taxon>Actinomycetota</taxon>
        <taxon>Actinomycetes</taxon>
        <taxon>Pseudonocardiales</taxon>
        <taxon>Pseudonocardiaceae</taxon>
        <taxon>Allokutzneria</taxon>
    </lineage>
</organism>
<dbReference type="EMBL" id="LT629701">
    <property type="protein sequence ID" value="SDM18045.1"/>
    <property type="molecule type" value="Genomic_DNA"/>
</dbReference>
<evidence type="ECO:0000313" key="2">
    <source>
        <dbReference type="Proteomes" id="UP000183376"/>
    </source>
</evidence>
<dbReference type="Proteomes" id="UP000183376">
    <property type="component" value="Chromosome I"/>
</dbReference>
<dbReference type="eggNOG" id="COG0671">
    <property type="taxonomic scope" value="Bacteria"/>
</dbReference>
<dbReference type="AlphaFoldDB" id="A0A1G9R6H6"/>
<proteinExistence type="predicted"/>
<sequence length="102" mass="10628">MSEQTVTAAPSRTVAVVNAFVAEHGDPTRAVIQYMGNAGVRLTLVGSDGALGDVVVADVATAEAVCAAVDGVQVSEWDRETIAATVIGPEHRRRMAGPRARR</sequence>
<protein>
    <submittedName>
        <fullName evidence="1">Uncharacterized protein</fullName>
    </submittedName>
</protein>
<gene>
    <name evidence="1" type="ORF">SAMN04489726_0207</name>
</gene>
<keyword evidence="2" id="KW-1185">Reference proteome</keyword>
<reference evidence="1 2" key="1">
    <citation type="submission" date="2016-10" db="EMBL/GenBank/DDBJ databases">
        <authorList>
            <person name="de Groot N.N."/>
        </authorList>
    </citation>
    <scope>NUCLEOTIDE SEQUENCE [LARGE SCALE GENOMIC DNA]</scope>
    <source>
        <strain evidence="1 2">DSM 44149</strain>
    </source>
</reference>
<accession>A0A1G9R6H6</accession>
<dbReference type="OrthoDB" id="3212043at2"/>